<evidence type="ECO:0000313" key="4">
    <source>
        <dbReference type="EMBL" id="VAW64073.1"/>
    </source>
</evidence>
<keyword evidence="3" id="KW-0472">Membrane</keyword>
<dbReference type="AlphaFoldDB" id="A0A3B0XIK0"/>
<evidence type="ECO:0000256" key="2">
    <source>
        <dbReference type="SAM" id="Coils"/>
    </source>
</evidence>
<evidence type="ECO:0000256" key="1">
    <source>
        <dbReference type="ARBA" id="ARBA00022729"/>
    </source>
</evidence>
<dbReference type="NCBIfam" id="TIGR04211">
    <property type="entry name" value="SH3_and_anchor"/>
    <property type="match status" value="1"/>
</dbReference>
<keyword evidence="3" id="KW-1133">Transmembrane helix</keyword>
<protein>
    <recommendedName>
        <fullName evidence="5">SH3b domain-containing protein</fullName>
    </recommendedName>
</protein>
<dbReference type="EMBL" id="UOFH01000272">
    <property type="protein sequence ID" value="VAW64073.1"/>
    <property type="molecule type" value="Genomic_DNA"/>
</dbReference>
<keyword evidence="1" id="KW-0732">Signal</keyword>
<feature type="coiled-coil region" evidence="2">
    <location>
        <begin position="91"/>
        <end position="184"/>
    </location>
</feature>
<keyword evidence="2" id="KW-0175">Coiled coil</keyword>
<feature type="transmembrane region" description="Helical" evidence="3">
    <location>
        <begin position="195"/>
        <end position="214"/>
    </location>
</feature>
<accession>A0A3B0XIK0</accession>
<organism evidence="4">
    <name type="scientific">hydrothermal vent metagenome</name>
    <dbReference type="NCBI Taxonomy" id="652676"/>
    <lineage>
        <taxon>unclassified sequences</taxon>
        <taxon>metagenomes</taxon>
        <taxon>ecological metagenomes</taxon>
    </lineage>
</organism>
<keyword evidence="3" id="KW-0812">Transmembrane</keyword>
<name>A0A3B0XIK0_9ZZZZ</name>
<evidence type="ECO:0008006" key="5">
    <source>
        <dbReference type="Google" id="ProtNLM"/>
    </source>
</evidence>
<reference evidence="4" key="1">
    <citation type="submission" date="2018-06" db="EMBL/GenBank/DDBJ databases">
        <authorList>
            <person name="Zhirakovskaya E."/>
        </authorList>
    </citation>
    <scope>NUCLEOTIDE SEQUENCE</scope>
</reference>
<proteinExistence type="predicted"/>
<dbReference type="InterPro" id="IPR016476">
    <property type="entry name" value="SH3_dom_pro"/>
</dbReference>
<sequence length="226" mass="25478">MKKYLSIISASICIMFSAATLSAKTIQYVSDDLTIPMRSGITTGHKILKFLNSGEALVILEITEDQKHAYVSLLSDELKTGWVETSLLMPNKSAREQLAIEKKKNQSVKTKLKELKTQLAESRSQNNKLENIQSQLETKIKQLQSTLVRLRKNASDPIRIADENEQLKQQLTDAETKTAELTEENIILGDENIKSWFLIGGAVSMGSLIFGIALTRIRWKKNDRWA</sequence>
<gene>
    <name evidence="4" type="ORF">MNBD_GAMMA08-1962</name>
</gene>
<evidence type="ECO:0000256" key="3">
    <source>
        <dbReference type="SAM" id="Phobius"/>
    </source>
</evidence>